<organism evidence="1 2">
    <name type="scientific">Eubacterium maltosivorans</name>
    <dbReference type="NCBI Taxonomy" id="2041044"/>
    <lineage>
        <taxon>Bacteria</taxon>
        <taxon>Bacillati</taxon>
        <taxon>Bacillota</taxon>
        <taxon>Clostridia</taxon>
        <taxon>Eubacteriales</taxon>
        <taxon>Eubacteriaceae</taxon>
        <taxon>Eubacterium</taxon>
    </lineage>
</organism>
<dbReference type="RefSeq" id="WP_096918929.1">
    <property type="nucleotide sequence ID" value="NZ_CP029487.1"/>
</dbReference>
<accession>A0A4P9CCJ4</accession>
<name>A0A4P9CCJ4_EUBML</name>
<gene>
    <name evidence="1" type="ORF">CPZ25_018940</name>
</gene>
<protein>
    <submittedName>
        <fullName evidence="1">Uncharacterized protein</fullName>
    </submittedName>
</protein>
<dbReference type="Proteomes" id="UP000218387">
    <property type="component" value="Chromosome"/>
</dbReference>
<keyword evidence="2" id="KW-1185">Reference proteome</keyword>
<reference evidence="1 2" key="1">
    <citation type="submission" date="2018-05" db="EMBL/GenBank/DDBJ databases">
        <title>Genome comparison of Eubacterium sp.</title>
        <authorList>
            <person name="Feng Y."/>
            <person name="Sanchez-Andrea I."/>
            <person name="Stams A.J.M."/>
            <person name="De Vos W.M."/>
        </authorList>
    </citation>
    <scope>NUCLEOTIDE SEQUENCE [LARGE SCALE GENOMIC DNA]</scope>
    <source>
        <strain evidence="1 2">YI</strain>
    </source>
</reference>
<sequence length="176" mass="19954">MHKFTITDTICYDDIWLPDLGAIPAVIEPPMYYGGEPEVWMALSPILPLLGQTSASKLAMLVAPGDKCKRRVYYRGRHRHMWMVNLSSLQALLPLMKDKKKMEWASGLFKRKVCALEMLYKGDAKTSVLYHYDMGNAPVPAEEYGCEAGTLARAYIGLHRRCKKLEEMLEQVENGA</sequence>
<proteinExistence type="predicted"/>
<dbReference type="EMBL" id="CP029487">
    <property type="protein sequence ID" value="QCT73303.1"/>
    <property type="molecule type" value="Genomic_DNA"/>
</dbReference>
<evidence type="ECO:0000313" key="2">
    <source>
        <dbReference type="Proteomes" id="UP000218387"/>
    </source>
</evidence>
<evidence type="ECO:0000313" key="1">
    <source>
        <dbReference type="EMBL" id="QCT73303.1"/>
    </source>
</evidence>
<dbReference type="KEGG" id="emt:CPZ25_018940"/>
<dbReference type="AlphaFoldDB" id="A0A4P9CCJ4"/>